<reference evidence="1 2" key="1">
    <citation type="journal article" date="2023" name="G3 (Bethesda)">
        <title>A chromosome-length genome assembly and annotation of blackberry (Rubus argutus, cv. 'Hillquist').</title>
        <authorList>
            <person name="Bruna T."/>
            <person name="Aryal R."/>
            <person name="Dudchenko O."/>
            <person name="Sargent D.J."/>
            <person name="Mead D."/>
            <person name="Buti M."/>
            <person name="Cavallini A."/>
            <person name="Hytonen T."/>
            <person name="Andres J."/>
            <person name="Pham M."/>
            <person name="Weisz D."/>
            <person name="Mascagni F."/>
            <person name="Usai G."/>
            <person name="Natali L."/>
            <person name="Bassil N."/>
            <person name="Fernandez G.E."/>
            <person name="Lomsadze A."/>
            <person name="Armour M."/>
            <person name="Olukolu B."/>
            <person name="Poorten T."/>
            <person name="Britton C."/>
            <person name="Davik J."/>
            <person name="Ashrafi H."/>
            <person name="Aiden E.L."/>
            <person name="Borodovsky M."/>
            <person name="Worthington M."/>
        </authorList>
    </citation>
    <scope>NUCLEOTIDE SEQUENCE [LARGE SCALE GENOMIC DNA]</scope>
    <source>
        <strain evidence="1">PI 553951</strain>
    </source>
</reference>
<dbReference type="EMBL" id="JBEDUW010000006">
    <property type="protein sequence ID" value="KAK9922923.1"/>
    <property type="molecule type" value="Genomic_DNA"/>
</dbReference>
<dbReference type="Proteomes" id="UP001457282">
    <property type="component" value="Unassembled WGS sequence"/>
</dbReference>
<organism evidence="1 2">
    <name type="scientific">Rubus argutus</name>
    <name type="common">Southern blackberry</name>
    <dbReference type="NCBI Taxonomy" id="59490"/>
    <lineage>
        <taxon>Eukaryota</taxon>
        <taxon>Viridiplantae</taxon>
        <taxon>Streptophyta</taxon>
        <taxon>Embryophyta</taxon>
        <taxon>Tracheophyta</taxon>
        <taxon>Spermatophyta</taxon>
        <taxon>Magnoliopsida</taxon>
        <taxon>eudicotyledons</taxon>
        <taxon>Gunneridae</taxon>
        <taxon>Pentapetalae</taxon>
        <taxon>rosids</taxon>
        <taxon>fabids</taxon>
        <taxon>Rosales</taxon>
        <taxon>Rosaceae</taxon>
        <taxon>Rosoideae</taxon>
        <taxon>Rosoideae incertae sedis</taxon>
        <taxon>Rubus</taxon>
    </lineage>
</organism>
<sequence>MWSEATAAMATATVATELEGKQLGLGRADRIEERPRSTSAVVLIDDGSLSEGSDVVGVKMRARALVESFNLERLG</sequence>
<keyword evidence="2" id="KW-1185">Reference proteome</keyword>
<proteinExistence type="predicted"/>
<evidence type="ECO:0000313" key="1">
    <source>
        <dbReference type="EMBL" id="KAK9922923.1"/>
    </source>
</evidence>
<protein>
    <submittedName>
        <fullName evidence="1">Uncharacterized protein</fullName>
    </submittedName>
</protein>
<comment type="caution">
    <text evidence="1">The sequence shown here is derived from an EMBL/GenBank/DDBJ whole genome shotgun (WGS) entry which is preliminary data.</text>
</comment>
<accession>A0AAW1WFN2</accession>
<dbReference type="AlphaFoldDB" id="A0AAW1WFN2"/>
<evidence type="ECO:0000313" key="2">
    <source>
        <dbReference type="Proteomes" id="UP001457282"/>
    </source>
</evidence>
<name>A0AAW1WFN2_RUBAR</name>
<gene>
    <name evidence="1" type="ORF">M0R45_031360</name>
</gene>